<dbReference type="Gene3D" id="3.40.50.720">
    <property type="entry name" value="NAD(P)-binding Rossmann-like Domain"/>
    <property type="match status" value="1"/>
</dbReference>
<dbReference type="Pfam" id="PF13561">
    <property type="entry name" value="adh_short_C2"/>
    <property type="match status" value="1"/>
</dbReference>
<dbReference type="GO" id="GO:0016616">
    <property type="term" value="F:oxidoreductase activity, acting on the CH-OH group of donors, NAD or NADP as acceptor"/>
    <property type="evidence" value="ECO:0007669"/>
    <property type="project" value="TreeGrafter"/>
</dbReference>
<protein>
    <submittedName>
        <fullName evidence="3">SDR family oxidoreductase</fullName>
    </submittedName>
</protein>
<evidence type="ECO:0000313" key="3">
    <source>
        <dbReference type="EMBL" id="TKR26172.1"/>
    </source>
</evidence>
<organism evidence="3 4">
    <name type="scientific">Natronomonas salsuginis</name>
    <dbReference type="NCBI Taxonomy" id="2217661"/>
    <lineage>
        <taxon>Archaea</taxon>
        <taxon>Methanobacteriati</taxon>
        <taxon>Methanobacteriota</taxon>
        <taxon>Stenosarchaea group</taxon>
        <taxon>Halobacteria</taxon>
        <taxon>Halobacteriales</taxon>
        <taxon>Natronomonadaceae</taxon>
        <taxon>Natronomonas</taxon>
    </lineage>
</organism>
<dbReference type="PRINTS" id="PR00080">
    <property type="entry name" value="SDRFAMILY"/>
</dbReference>
<reference evidence="3 4" key="1">
    <citation type="submission" date="2019-04" db="EMBL/GenBank/DDBJ databases">
        <title>Natronomonas sp. F20-122 a newhaloarchaeon isolated from a saline saltern of Isla Bacuta, Huelva, Spain.</title>
        <authorList>
            <person name="Duran-Viseras A."/>
            <person name="Sanchez-Porro C."/>
            <person name="Ventosa A."/>
        </authorList>
    </citation>
    <scope>NUCLEOTIDE SEQUENCE [LARGE SCALE GENOMIC DNA]</scope>
    <source>
        <strain evidence="3 4">F20-122</strain>
    </source>
</reference>
<name>A0A4U5JAH5_9EURY</name>
<dbReference type="PANTHER" id="PTHR42760">
    <property type="entry name" value="SHORT-CHAIN DEHYDROGENASES/REDUCTASES FAMILY MEMBER"/>
    <property type="match status" value="1"/>
</dbReference>
<dbReference type="AlphaFoldDB" id="A0A4U5JAH5"/>
<gene>
    <name evidence="3" type="ORF">DM868_06675</name>
</gene>
<sequence>MPDAAPVTITESPLKSICSRITRGFPTAGNKASARAISSPPHRLSRPFARNAHMRGVSLVGTMETRLDGQTAVVIGGTTGIGRAISEELHAAGASVVPTSRTETSVREAAEAVECDLVEPTDVTDADQVEVLFEAVAETYGDIDTLVNCAGYVPDAKPVPDVDDDEWATVLDVNLTGVFNAVRLAPSYLTGEHRSIVNVGSISEDTVMNGLGHYAASKAAVRTLGEYLAVEYADYDIRVNTVAPGYVETRQNRTELETPRIREAIHKGTPLSRYAERGEVADTVVFLASPEASFVTGERIRIDGGFPL</sequence>
<feature type="domain" description="Ketoreductase" evidence="2">
    <location>
        <begin position="70"/>
        <end position="245"/>
    </location>
</feature>
<dbReference type="InterPro" id="IPR002347">
    <property type="entry name" value="SDR_fam"/>
</dbReference>
<comment type="caution">
    <text evidence="3">The sequence shown here is derived from an EMBL/GenBank/DDBJ whole genome shotgun (WGS) entry which is preliminary data.</text>
</comment>
<dbReference type="EMBL" id="QKNX01000002">
    <property type="protein sequence ID" value="TKR26172.1"/>
    <property type="molecule type" value="Genomic_DNA"/>
</dbReference>
<evidence type="ECO:0000259" key="2">
    <source>
        <dbReference type="SMART" id="SM00822"/>
    </source>
</evidence>
<proteinExistence type="inferred from homology"/>
<dbReference type="InterPro" id="IPR057326">
    <property type="entry name" value="KR_dom"/>
</dbReference>
<comment type="similarity">
    <text evidence="1">Belongs to the short-chain dehydrogenases/reductases (SDR) family.</text>
</comment>
<evidence type="ECO:0000313" key="4">
    <source>
        <dbReference type="Proteomes" id="UP000308037"/>
    </source>
</evidence>
<dbReference type="SMART" id="SM00822">
    <property type="entry name" value="PKS_KR"/>
    <property type="match status" value="1"/>
</dbReference>
<evidence type="ECO:0000256" key="1">
    <source>
        <dbReference type="ARBA" id="ARBA00006484"/>
    </source>
</evidence>
<accession>A0A4U5JAH5</accession>
<dbReference type="PRINTS" id="PR00081">
    <property type="entry name" value="GDHRDH"/>
</dbReference>
<keyword evidence="4" id="KW-1185">Reference proteome</keyword>
<dbReference type="SUPFAM" id="SSF51735">
    <property type="entry name" value="NAD(P)-binding Rossmann-fold domains"/>
    <property type="match status" value="1"/>
</dbReference>
<dbReference type="FunFam" id="3.40.50.720:FF:000084">
    <property type="entry name" value="Short-chain dehydrogenase reductase"/>
    <property type="match status" value="1"/>
</dbReference>
<dbReference type="Proteomes" id="UP000308037">
    <property type="component" value="Unassembled WGS sequence"/>
</dbReference>
<dbReference type="InterPro" id="IPR036291">
    <property type="entry name" value="NAD(P)-bd_dom_sf"/>
</dbReference>
<dbReference type="CDD" id="cd05233">
    <property type="entry name" value="SDR_c"/>
    <property type="match status" value="1"/>
</dbReference>